<gene>
    <name evidence="7" type="ORF">NEJAP_0208</name>
</gene>
<dbReference type="GO" id="GO:0005886">
    <property type="term" value="C:plasma membrane"/>
    <property type="evidence" value="ECO:0007669"/>
    <property type="project" value="TreeGrafter"/>
</dbReference>
<evidence type="ECO:0000313" key="8">
    <source>
        <dbReference type="Proteomes" id="UP000595332"/>
    </source>
</evidence>
<keyword evidence="3 6" id="KW-0812">Transmembrane</keyword>
<accession>A0A7R6PKK3</accession>
<dbReference type="AlphaFoldDB" id="A0A7R6PKK3"/>
<evidence type="ECO:0000256" key="1">
    <source>
        <dbReference type="ARBA" id="ARBA00004141"/>
    </source>
</evidence>
<comment type="subcellular location">
    <subcellularLocation>
        <location evidence="1">Membrane</location>
        <topology evidence="1">Multi-pass membrane protein</topology>
    </subcellularLocation>
</comment>
<evidence type="ECO:0000256" key="4">
    <source>
        <dbReference type="ARBA" id="ARBA00022989"/>
    </source>
</evidence>
<sequence>MNARFCLVAASISGAIAVMMGAFTAHALKDTLSSKLMAVMQTGVQYQFYHSLALLLVGLLLQQRPTALLKVSAASFLAGIVLFCGSLYLLAFSGVHGIGIVTPIGGLAFIAGWLILARNFITLDKR</sequence>
<dbReference type="EMBL" id="AP014546">
    <property type="protein sequence ID" value="BBB28167.1"/>
    <property type="molecule type" value="Genomic_DNA"/>
</dbReference>
<dbReference type="InterPro" id="IPR006696">
    <property type="entry name" value="DUF423"/>
</dbReference>
<evidence type="ECO:0000313" key="7">
    <source>
        <dbReference type="EMBL" id="BBB28167.1"/>
    </source>
</evidence>
<keyword evidence="4 6" id="KW-1133">Transmembrane helix</keyword>
<evidence type="ECO:0000256" key="2">
    <source>
        <dbReference type="ARBA" id="ARBA00009694"/>
    </source>
</evidence>
<organism evidence="7 8">
    <name type="scientific">Neptunomonas japonica JAMM 1380</name>
    <dbReference type="NCBI Taxonomy" id="1441457"/>
    <lineage>
        <taxon>Bacteria</taxon>
        <taxon>Pseudomonadati</taxon>
        <taxon>Pseudomonadota</taxon>
        <taxon>Gammaproteobacteria</taxon>
        <taxon>Oceanospirillales</taxon>
        <taxon>Oceanospirillaceae</taxon>
        <taxon>Neptunomonas</taxon>
    </lineage>
</organism>
<dbReference type="PANTHER" id="PTHR43461:SF1">
    <property type="entry name" value="TRANSMEMBRANE PROTEIN 256"/>
    <property type="match status" value="1"/>
</dbReference>
<dbReference type="KEGG" id="njp:NEJAP_0208"/>
<keyword evidence="8" id="KW-1185">Reference proteome</keyword>
<keyword evidence="5 6" id="KW-0472">Membrane</keyword>
<feature type="transmembrane region" description="Helical" evidence="6">
    <location>
        <begin position="97"/>
        <end position="116"/>
    </location>
</feature>
<dbReference type="Pfam" id="PF04241">
    <property type="entry name" value="DUF423"/>
    <property type="match status" value="1"/>
</dbReference>
<feature type="transmembrane region" description="Helical" evidence="6">
    <location>
        <begin position="73"/>
        <end position="91"/>
    </location>
</feature>
<protein>
    <recommendedName>
        <fullName evidence="9">DUF423 domain-containing protein</fullName>
    </recommendedName>
</protein>
<evidence type="ECO:0000256" key="3">
    <source>
        <dbReference type="ARBA" id="ARBA00022692"/>
    </source>
</evidence>
<evidence type="ECO:0000256" key="6">
    <source>
        <dbReference type="SAM" id="Phobius"/>
    </source>
</evidence>
<dbReference type="RefSeq" id="WP_201348898.1">
    <property type="nucleotide sequence ID" value="NZ_AP014546.1"/>
</dbReference>
<reference evidence="7 8" key="1">
    <citation type="journal article" date="2008" name="Int. J. Syst. Evol. Microbiol.">
        <title>Neptunomonas japonica sp. nov., an Osedax japonicus symbiont-like bacterium isolated from sediment adjacent to sperm whale carcasses off Kagoshima, Japan.</title>
        <authorList>
            <person name="Miyazaki M."/>
            <person name="Nogi Y."/>
            <person name="Fujiwara Y."/>
            <person name="Kawato M."/>
            <person name="Kubokawa K."/>
            <person name="Horikoshi K."/>
        </authorList>
    </citation>
    <scope>NUCLEOTIDE SEQUENCE [LARGE SCALE GENOMIC DNA]</scope>
    <source>
        <strain evidence="7 8">JAMM 1380</strain>
    </source>
</reference>
<evidence type="ECO:0000256" key="5">
    <source>
        <dbReference type="ARBA" id="ARBA00023136"/>
    </source>
</evidence>
<comment type="similarity">
    <text evidence="2">Belongs to the UPF0382 family.</text>
</comment>
<feature type="transmembrane region" description="Helical" evidence="6">
    <location>
        <begin position="43"/>
        <end position="61"/>
    </location>
</feature>
<name>A0A7R6PKK3_9GAMM</name>
<dbReference type="PANTHER" id="PTHR43461">
    <property type="entry name" value="TRANSMEMBRANE PROTEIN 256"/>
    <property type="match status" value="1"/>
</dbReference>
<evidence type="ECO:0008006" key="9">
    <source>
        <dbReference type="Google" id="ProtNLM"/>
    </source>
</evidence>
<dbReference type="Proteomes" id="UP000595332">
    <property type="component" value="Chromosome"/>
</dbReference>
<proteinExistence type="inferred from homology"/>